<organism evidence="1 2">
    <name type="scientific">Furfurilactobacillus rossiae</name>
    <dbReference type="NCBI Taxonomy" id="231049"/>
    <lineage>
        <taxon>Bacteria</taxon>
        <taxon>Bacillati</taxon>
        <taxon>Bacillota</taxon>
        <taxon>Bacilli</taxon>
        <taxon>Lactobacillales</taxon>
        <taxon>Lactobacillaceae</taxon>
        <taxon>Furfurilactobacillus</taxon>
    </lineage>
</organism>
<gene>
    <name evidence="1" type="ORF">GB992_01250</name>
</gene>
<proteinExistence type="predicted"/>
<evidence type="ECO:0000313" key="1">
    <source>
        <dbReference type="EMBL" id="MYV04539.1"/>
    </source>
</evidence>
<evidence type="ECO:0000313" key="2">
    <source>
        <dbReference type="Proteomes" id="UP000480570"/>
    </source>
</evidence>
<reference evidence="1 2" key="1">
    <citation type="journal article" date="2019" name="Appl. Environ. Microbiol.">
        <title>Genetic determinants of hydroxycinnamic acid metabolism in heterofermentative lactobacilli.</title>
        <authorList>
            <person name="Gaur G."/>
            <person name="Oh J.H."/>
            <person name="Filannino P."/>
            <person name="Gobbetti M."/>
            <person name="van Pijkeren J.P."/>
            <person name="Ganzle M.G."/>
        </authorList>
    </citation>
    <scope>NUCLEOTIDE SEQUENCE [LARGE SCALE GENOMIC DNA]</scope>
    <source>
        <strain evidence="1 2">FUA3583</strain>
    </source>
</reference>
<dbReference type="Proteomes" id="UP000480570">
    <property type="component" value="Unassembled WGS sequence"/>
</dbReference>
<dbReference type="RefSeq" id="WP_161000887.1">
    <property type="nucleotide sequence ID" value="NZ_CP185253.1"/>
</dbReference>
<comment type="caution">
    <text evidence="1">The sequence shown here is derived from an EMBL/GenBank/DDBJ whole genome shotgun (WGS) entry which is preliminary data.</text>
</comment>
<accession>A0A7C9IQK5</accession>
<protein>
    <submittedName>
        <fullName evidence="1">Uncharacterized protein</fullName>
    </submittedName>
</protein>
<sequence>MKQPPIAKLYEAYSAIADQRVQQLDETHWQITSSDNAQHYTVISSDDAQTFSSNDNATYWQGYAGYPILAVWLTLGILPINQQVLPAFEKINWHARNEAVHNHYEQAINQFLSEQTDDMAKTIQQSLADQMSQLATFDFTIKRNRSPKKQK</sequence>
<dbReference type="EMBL" id="WEZT01000002">
    <property type="protein sequence ID" value="MYV04539.1"/>
    <property type="molecule type" value="Genomic_DNA"/>
</dbReference>
<name>A0A7C9IQK5_9LACO</name>
<dbReference type="AlphaFoldDB" id="A0A7C9IQK5"/>